<evidence type="ECO:0000256" key="1">
    <source>
        <dbReference type="ARBA" id="ARBA00004167"/>
    </source>
</evidence>
<evidence type="ECO:0000256" key="4">
    <source>
        <dbReference type="ARBA" id="ARBA00023136"/>
    </source>
</evidence>
<keyword evidence="3" id="KW-1133">Transmembrane helix</keyword>
<comment type="caution">
    <text evidence="6">The sequence shown here is derived from an EMBL/GenBank/DDBJ whole genome shotgun (WGS) entry which is preliminary data.</text>
</comment>
<evidence type="ECO:0000256" key="3">
    <source>
        <dbReference type="ARBA" id="ARBA00022989"/>
    </source>
</evidence>
<evidence type="ECO:0000313" key="7">
    <source>
        <dbReference type="Proteomes" id="UP000248840"/>
    </source>
</evidence>
<keyword evidence="7" id="KW-1185">Reference proteome</keyword>
<dbReference type="EMBL" id="QLSZ01000005">
    <property type="protein sequence ID" value="RAR72608.1"/>
    <property type="molecule type" value="Genomic_DNA"/>
</dbReference>
<dbReference type="InterPro" id="IPR007452">
    <property type="entry name" value="TamB_C"/>
</dbReference>
<dbReference type="PANTHER" id="PTHR36985:SF1">
    <property type="entry name" value="TRANSLOCATION AND ASSEMBLY MODULE SUBUNIT TAMB"/>
    <property type="match status" value="1"/>
</dbReference>
<proteinExistence type="predicted"/>
<dbReference type="GO" id="GO:0005886">
    <property type="term" value="C:plasma membrane"/>
    <property type="evidence" value="ECO:0007669"/>
    <property type="project" value="InterPro"/>
</dbReference>
<evidence type="ECO:0000259" key="5">
    <source>
        <dbReference type="Pfam" id="PF04357"/>
    </source>
</evidence>
<dbReference type="Pfam" id="PF04357">
    <property type="entry name" value="TamB"/>
    <property type="match status" value="1"/>
</dbReference>
<dbReference type="Proteomes" id="UP000248840">
    <property type="component" value="Unassembled WGS sequence"/>
</dbReference>
<comment type="subcellular location">
    <subcellularLocation>
        <location evidence="1">Membrane</location>
        <topology evidence="1">Single-pass membrane protein</topology>
    </subcellularLocation>
</comment>
<accession>A0A328YF32</accession>
<dbReference type="PANTHER" id="PTHR36985">
    <property type="entry name" value="TRANSLOCATION AND ASSEMBLY MODULE SUBUNIT TAMB"/>
    <property type="match status" value="1"/>
</dbReference>
<feature type="domain" description="Translocation and assembly module TamB C-terminal" evidence="5">
    <location>
        <begin position="1010"/>
        <end position="1430"/>
    </location>
</feature>
<evidence type="ECO:0000256" key="2">
    <source>
        <dbReference type="ARBA" id="ARBA00022692"/>
    </source>
</evidence>
<keyword evidence="4" id="KW-0472">Membrane</keyword>
<protein>
    <submittedName>
        <fullName evidence="6">Uncharacterized protein DUF490</fullName>
    </submittedName>
</protein>
<organism evidence="6 7">
    <name type="scientific">Flavobacterium aciduliphilum</name>
    <dbReference type="NCBI Taxonomy" id="1101402"/>
    <lineage>
        <taxon>Bacteria</taxon>
        <taxon>Pseudomonadati</taxon>
        <taxon>Bacteroidota</taxon>
        <taxon>Flavobacteriia</taxon>
        <taxon>Flavobacteriales</taxon>
        <taxon>Flavobacteriaceae</taxon>
        <taxon>Flavobacterium</taxon>
    </lineage>
</organism>
<keyword evidence="2" id="KW-0812">Transmembrane</keyword>
<dbReference type="GO" id="GO:0009306">
    <property type="term" value="P:protein secretion"/>
    <property type="evidence" value="ECO:0007669"/>
    <property type="project" value="InterPro"/>
</dbReference>
<name>A0A328YF32_9FLAO</name>
<evidence type="ECO:0000313" key="6">
    <source>
        <dbReference type="EMBL" id="RAR72608.1"/>
    </source>
</evidence>
<sequence length="1475" mass="167127">MWRTFLFLFLLLVFLGIILSLPFVQTKIAHYVTADLNKQFGVHIEVDEVEINIFGGVQLKKVLIKDEKKDTLIFSKRINTNIIDAKKLIDGKLFFGTIRANDLFVNVKTYKGDVDTNLDKFVAAFDDGKPASGKFRMITNKILLQSCRFREIDYNREVPLDVDFTKIDAEINRFRIKGPNVYFNINDMSFLDHRGVFVTHLKSQFTYTKKNIRLEQLDLKTAESSFSGKVILRYDRKDFRDFNNKVLFDVTTRHAKIASNDVWYFYKEIGRNKYFTLKGKIDGTLNNFYAKHLLLIDDKKSIIAGNVNFRNLFARKNQGTFFMKGSFRKVTSNYENLSKLLPNVLGKKLPSSLKKLGQFTFAGDIEVTTQKINTDFTLHTALGTIISNLSMVHIDNIDNAEYKGNVVFDAFDVGTLINRKTIGKVSMNMDVDGKGFVEKYLDTKFSGTISRLDYNSYSYQNIIADGSFKKPIFKGKVNCNDPNLFLDFDGVIDLSKKENIYSFHAKTDYANLSKLHFVNDEIAVFKGDVVLNITGTSLNNAVGEAHLSNASYQNSKDIYFFDDLRVQSTFDANQERTITMASPNQLKGFIKGKFDFNQIPGMIENSLGSLYTNYKPILLKKGQYMKFDFSKFSEIIEILYPQITLDDGATLDGIIYADNNNFKLNFNAKTIDAYQVHFDKVALEIDNKNPLYNTYVQMDSIKTKYYKFRDFSLINATARDTLSFRTEFKGGVSGNDYYNLNLYHTLDKNNHNIIGFNQSEVMFKDYLWYINKEENEKNKVVFDKDFKQFTFEDVMLSHENQSILLKGTVNGTKNKDIQVTFHDVNLNKITPEINQFRFEGKLNGNAYLKQNNAVYQPTAALNINNFYVNDNVLGTMNLDIKGNNDFSNFAISSQIENENIKSFTANGNLEIVNDATLIDLDLNFQKFNLGVLSKFGGTVLSNIRGNVSGNANLSGDVNDIDYKGRLFVDDAGVTIPYLNVDYKVAQHSIVDVTQNKFIIYKSKVNDTKFNTEGSIQGFVKHKQFGDWELDLAIDSDRILALDTKDHEDVAYFGTAFIEGNATIKGPTNALEINVKAKSSKGTDIKIPINDAEAVSDNDYIHFLTREEKLGIKKKEVEFIRNYNGLQMNFDFDIETNANIEVILNRESGHGMRGKGKGTLNMNINTLGKFEMFGDFTVWEGSYNFKYGGLIDKKFDVKKFGYISWSGNPYNATLNLEAVSKNIMANPAVLVDNASFNKIIPVEVVIGLKGTILNPEPDFNINFPNVSSVLRSEIETKLADSDTRQKQALYLLSTGGFLSPEGLSQSQVTNSFYEKASGLFRDLFNGEGDKINVDVTYSATNKNTVNPTETGRVVATVSTVISDRISINGKVGVPTGGVSETAVVGNFELQYRVNEDGTLNLRVFNRENDINYIGQGIGYTQGAGLSYEVDFDTFKELVNKIFKKKIIIDRVPKDPPQPEKQEMLPAYIEIENNKKK</sequence>
<reference evidence="6 7" key="1">
    <citation type="submission" date="2018-06" db="EMBL/GenBank/DDBJ databases">
        <title>Genomic Encyclopedia of Archaeal and Bacterial Type Strains, Phase II (KMG-II): from individual species to whole genera.</title>
        <authorList>
            <person name="Goeker M."/>
        </authorList>
    </citation>
    <scope>NUCLEOTIDE SEQUENCE [LARGE SCALE GENOMIC DNA]</scope>
    <source>
        <strain evidence="6 7">DSM 25663</strain>
    </source>
</reference>
<gene>
    <name evidence="6" type="ORF">CLV55_105178</name>
</gene>